<feature type="chain" id="PRO_5019333230" evidence="1">
    <location>
        <begin position="36"/>
        <end position="257"/>
    </location>
</feature>
<comment type="caution">
    <text evidence="3">The sequence shown here is derived from an EMBL/GenBank/DDBJ whole genome shotgun (WGS) entry which is preliminary data.</text>
</comment>
<dbReference type="Pfam" id="PF01522">
    <property type="entry name" value="Polysacc_deac_1"/>
    <property type="match status" value="1"/>
</dbReference>
<dbReference type="EMBL" id="RXHU01000066">
    <property type="protein sequence ID" value="RTE07130.1"/>
    <property type="molecule type" value="Genomic_DNA"/>
</dbReference>
<reference evidence="3 4" key="1">
    <citation type="submission" date="2018-12" db="EMBL/GenBank/DDBJ databases">
        <title>Bacillus ochoae sp. nov., Paenibacillus whitsoniae sp. nov., Paenibacillus spiritus sp. nov. Isolated from the Mars Exploration Rover during spacecraft assembly.</title>
        <authorList>
            <person name="Seuylemezian A."/>
            <person name="Vaishampayan P."/>
        </authorList>
    </citation>
    <scope>NUCLEOTIDE SEQUENCE [LARGE SCALE GENOMIC DNA]</scope>
    <source>
        <strain evidence="3 4">MER 54</strain>
    </source>
</reference>
<keyword evidence="4" id="KW-1185">Reference proteome</keyword>
<dbReference type="PANTHER" id="PTHR10587:SF125">
    <property type="entry name" value="POLYSACCHARIDE DEACETYLASE YHEN-RELATED"/>
    <property type="match status" value="1"/>
</dbReference>
<dbReference type="OrthoDB" id="258610at2"/>
<dbReference type="GO" id="GO:0016810">
    <property type="term" value="F:hydrolase activity, acting on carbon-nitrogen (but not peptide) bonds"/>
    <property type="evidence" value="ECO:0007669"/>
    <property type="project" value="InterPro"/>
</dbReference>
<dbReference type="SUPFAM" id="SSF88713">
    <property type="entry name" value="Glycoside hydrolase/deacetylase"/>
    <property type="match status" value="1"/>
</dbReference>
<name>A0A430J9F5_9BACL</name>
<dbReference type="PROSITE" id="PS51257">
    <property type="entry name" value="PROKAR_LIPOPROTEIN"/>
    <property type="match status" value="1"/>
</dbReference>
<dbReference type="Gene3D" id="3.20.20.370">
    <property type="entry name" value="Glycoside hydrolase/deacetylase"/>
    <property type="match status" value="1"/>
</dbReference>
<sequence length="257" mass="28907">MGDGFMRRAFNQFIKGVTACLALTTLTSCLPLAYAAKAVSHPVSPELNRTKMAYLTFDDGPSENTERILAILRKYGIRATFFVIGNSSDEGKRLYRRIHADGHVIGNHTYSHNYQVVYSSVQAFAKDTERLETLLEQTIGVRPALLRYPGGSNNLVSLHYGGKQIMPRIIHEMTRKGYDYIDWNVSSTDAARTVQPKREIIDAVLSASRTKKEAVILMHDVKVKTTTVEALPEIIEGLVKQGFHFDVLSRASFHYHF</sequence>
<dbReference type="Proteomes" id="UP000276128">
    <property type="component" value="Unassembled WGS sequence"/>
</dbReference>
<evidence type="ECO:0000256" key="1">
    <source>
        <dbReference type="SAM" id="SignalP"/>
    </source>
</evidence>
<dbReference type="AlphaFoldDB" id="A0A430J9F5"/>
<feature type="signal peptide" evidence="1">
    <location>
        <begin position="1"/>
        <end position="35"/>
    </location>
</feature>
<proteinExistence type="predicted"/>
<dbReference type="CDD" id="cd10944">
    <property type="entry name" value="CE4_SmPgdA_like"/>
    <property type="match status" value="1"/>
</dbReference>
<keyword evidence="1" id="KW-0732">Signal</keyword>
<evidence type="ECO:0000313" key="4">
    <source>
        <dbReference type="Proteomes" id="UP000276128"/>
    </source>
</evidence>
<protein>
    <submittedName>
        <fullName evidence="3">Polysaccharide deacetylase</fullName>
    </submittedName>
</protein>
<dbReference type="InterPro" id="IPR002509">
    <property type="entry name" value="NODB_dom"/>
</dbReference>
<dbReference type="PANTHER" id="PTHR10587">
    <property type="entry name" value="GLYCOSYL TRANSFERASE-RELATED"/>
    <property type="match status" value="1"/>
</dbReference>
<evidence type="ECO:0000259" key="2">
    <source>
        <dbReference type="PROSITE" id="PS51677"/>
    </source>
</evidence>
<organism evidence="3 4">
    <name type="scientific">Paenibacillus whitsoniae</name>
    <dbReference type="NCBI Taxonomy" id="2496558"/>
    <lineage>
        <taxon>Bacteria</taxon>
        <taxon>Bacillati</taxon>
        <taxon>Bacillota</taxon>
        <taxon>Bacilli</taxon>
        <taxon>Bacillales</taxon>
        <taxon>Paenibacillaceae</taxon>
        <taxon>Paenibacillus</taxon>
    </lineage>
</organism>
<dbReference type="InterPro" id="IPR050248">
    <property type="entry name" value="Polysacc_deacetylase_ArnD"/>
</dbReference>
<evidence type="ECO:0000313" key="3">
    <source>
        <dbReference type="EMBL" id="RTE07130.1"/>
    </source>
</evidence>
<dbReference type="InterPro" id="IPR011330">
    <property type="entry name" value="Glyco_hydro/deAcase_b/a-brl"/>
</dbReference>
<accession>A0A430J9F5</accession>
<feature type="domain" description="NodB homology" evidence="2">
    <location>
        <begin position="51"/>
        <end position="246"/>
    </location>
</feature>
<gene>
    <name evidence="3" type="ORF">EJQ19_21485</name>
</gene>
<dbReference type="GO" id="GO:0005975">
    <property type="term" value="P:carbohydrate metabolic process"/>
    <property type="evidence" value="ECO:0007669"/>
    <property type="project" value="InterPro"/>
</dbReference>
<dbReference type="PROSITE" id="PS51677">
    <property type="entry name" value="NODB"/>
    <property type="match status" value="1"/>
</dbReference>